<comment type="caution">
    <text evidence="2">The sequence shown here is derived from an EMBL/GenBank/DDBJ whole genome shotgun (WGS) entry which is preliminary data.</text>
</comment>
<dbReference type="Proteomes" id="UP000499080">
    <property type="component" value="Unassembled WGS sequence"/>
</dbReference>
<evidence type="ECO:0000313" key="3">
    <source>
        <dbReference type="Proteomes" id="UP000499080"/>
    </source>
</evidence>
<keyword evidence="3" id="KW-1185">Reference proteome</keyword>
<feature type="region of interest" description="Disordered" evidence="1">
    <location>
        <begin position="78"/>
        <end position="98"/>
    </location>
</feature>
<organism evidence="2 3">
    <name type="scientific">Araneus ventricosus</name>
    <name type="common">Orbweaver spider</name>
    <name type="synonym">Epeira ventricosa</name>
    <dbReference type="NCBI Taxonomy" id="182803"/>
    <lineage>
        <taxon>Eukaryota</taxon>
        <taxon>Metazoa</taxon>
        <taxon>Ecdysozoa</taxon>
        <taxon>Arthropoda</taxon>
        <taxon>Chelicerata</taxon>
        <taxon>Arachnida</taxon>
        <taxon>Araneae</taxon>
        <taxon>Araneomorphae</taxon>
        <taxon>Entelegynae</taxon>
        <taxon>Araneoidea</taxon>
        <taxon>Araneidae</taxon>
        <taxon>Araneus</taxon>
    </lineage>
</organism>
<evidence type="ECO:0000256" key="1">
    <source>
        <dbReference type="SAM" id="MobiDB-lite"/>
    </source>
</evidence>
<protein>
    <submittedName>
        <fullName evidence="2">Uncharacterized protein</fullName>
    </submittedName>
</protein>
<evidence type="ECO:0000313" key="2">
    <source>
        <dbReference type="EMBL" id="GBM77348.1"/>
    </source>
</evidence>
<proteinExistence type="predicted"/>
<gene>
    <name evidence="2" type="ORF">AVEN_52718_1</name>
</gene>
<accession>A0A4Y2II22</accession>
<name>A0A4Y2II22_ARAVE</name>
<reference evidence="2 3" key="1">
    <citation type="journal article" date="2019" name="Sci. Rep.">
        <title>Orb-weaving spider Araneus ventricosus genome elucidates the spidroin gene catalogue.</title>
        <authorList>
            <person name="Kono N."/>
            <person name="Nakamura H."/>
            <person name="Ohtoshi R."/>
            <person name="Moran D.A.P."/>
            <person name="Shinohara A."/>
            <person name="Yoshida Y."/>
            <person name="Fujiwara M."/>
            <person name="Mori M."/>
            <person name="Tomita M."/>
            <person name="Arakawa K."/>
        </authorList>
    </citation>
    <scope>NUCLEOTIDE SEQUENCE [LARGE SCALE GENOMIC DNA]</scope>
</reference>
<dbReference type="EMBL" id="BGPR01002685">
    <property type="protein sequence ID" value="GBM77348.1"/>
    <property type="molecule type" value="Genomic_DNA"/>
</dbReference>
<feature type="compositionally biased region" description="Acidic residues" evidence="1">
    <location>
        <begin position="83"/>
        <end position="94"/>
    </location>
</feature>
<dbReference type="AlphaFoldDB" id="A0A4Y2II22"/>
<sequence>MSPSAAAIPNAGSADMPISYFFLPPSPLLSEIPFYCPPLPEIPILCKTICLSIGYFLSDSEALALPKCRTFIYAMEPTNSDGDNSESDEDEVIETSEKATPMLSNVLLKN</sequence>